<evidence type="ECO:0000313" key="1">
    <source>
        <dbReference type="EMBL" id="KAJ3558121.1"/>
    </source>
</evidence>
<proteinExistence type="predicted"/>
<accession>A0ACC1TCT2</accession>
<name>A0ACC1TCT2_9APHY</name>
<dbReference type="EMBL" id="JANHOG010000109">
    <property type="protein sequence ID" value="KAJ3558121.1"/>
    <property type="molecule type" value="Genomic_DNA"/>
</dbReference>
<keyword evidence="2" id="KW-1185">Reference proteome</keyword>
<sequence>MFTSRLNAWISSETALCSFTAPIDGSNTAYLAGEVVPVVESAQLSVTSTLPLNQSLWHRRFAHLNHASVKTILQGTLVDGIKLDSNSPPDPICEPCLSGKLNATPFPLSSSRTSKPLELVHSDVHGPLPVRTASGMRYWVTFIDDNTRFHYVVLLKSKDETFEAFKRFKVYAENRTGRKLLCLRDDKGREYMSKAFERFCEEHGIARQHTVCNRPQQNGVAERFNRTLEEGIIAMLHEAKLSASFWGEALCTLVHVLNRTPSSALPTNTTPCEAWYGVKPNVSNLRIFGSLAYVHVQKDKRGSLGSHMEKCIFLGYLEGYKGWRFYNPVTKRLIISERAVFDERYQPGVKDWDANTSRLTLPPESLRTTPAPTPSARTESVERPATPYIDVPPLNVQDAPAPHLEGENAPPVVPVDSQDEPAVPPEQPEAHLPPPPVQAPAPIVAPAPPKRPPAARKPTTAQKRAASKSTPPAAASSSNQPIEQPKATRGCSKAAKPHIEPTRRSSRDRHPPGEWWKLQKYKPHAEGSAEPGADAPAEQPEAEATPPPPHDEASADNDDEKESSPPMDDDELDEFATAEVSAQRVHAGQALPDPQMLKEALRRSDSAEWQAPADAEIQAHITNGTWVPCKLPPGRTAIGCRWVMLQKYKADGSIDRYKARLVAKGYSQRPGYDYKETFAPTARMATIRTVLALSAIEDLHLRSIDISHAFINGEL</sequence>
<gene>
    <name evidence="1" type="ORF">NM688_g1101</name>
</gene>
<organism evidence="1 2">
    <name type="scientific">Phlebia brevispora</name>
    <dbReference type="NCBI Taxonomy" id="194682"/>
    <lineage>
        <taxon>Eukaryota</taxon>
        <taxon>Fungi</taxon>
        <taxon>Dikarya</taxon>
        <taxon>Basidiomycota</taxon>
        <taxon>Agaricomycotina</taxon>
        <taxon>Agaricomycetes</taxon>
        <taxon>Polyporales</taxon>
        <taxon>Meruliaceae</taxon>
        <taxon>Phlebia</taxon>
    </lineage>
</organism>
<evidence type="ECO:0000313" key="2">
    <source>
        <dbReference type="Proteomes" id="UP001148662"/>
    </source>
</evidence>
<comment type="caution">
    <text evidence="1">The sequence shown here is derived from an EMBL/GenBank/DDBJ whole genome shotgun (WGS) entry which is preliminary data.</text>
</comment>
<reference evidence="1" key="1">
    <citation type="submission" date="2022-07" db="EMBL/GenBank/DDBJ databases">
        <title>Genome Sequence of Phlebia brevispora.</title>
        <authorList>
            <person name="Buettner E."/>
        </authorList>
    </citation>
    <scope>NUCLEOTIDE SEQUENCE</scope>
    <source>
        <strain evidence="1">MPL23</strain>
    </source>
</reference>
<protein>
    <submittedName>
        <fullName evidence="1">Uncharacterized protein</fullName>
    </submittedName>
</protein>
<dbReference type="Proteomes" id="UP001148662">
    <property type="component" value="Unassembled WGS sequence"/>
</dbReference>